<dbReference type="Gene3D" id="3.40.630.30">
    <property type="match status" value="1"/>
</dbReference>
<dbReference type="InterPro" id="IPR000182">
    <property type="entry name" value="GNAT_dom"/>
</dbReference>
<name>A0A3A1QVN6_9BACI</name>
<accession>A0A3A1QVN6</accession>
<keyword evidence="3" id="KW-1185">Reference proteome</keyword>
<comment type="caution">
    <text evidence="2">The sequence shown here is derived from an EMBL/GenBank/DDBJ whole genome shotgun (WGS) entry which is preliminary data.</text>
</comment>
<evidence type="ECO:0000313" key="3">
    <source>
        <dbReference type="Proteomes" id="UP000265801"/>
    </source>
</evidence>
<dbReference type="PROSITE" id="PS51186">
    <property type="entry name" value="GNAT"/>
    <property type="match status" value="1"/>
</dbReference>
<sequence length="174" mass="19654">MIYYKEGDLRIRPAVESDGEKLVEGFKEQGWEKPLELFRTYHLQQSRAEIDFFVAECGQIVAGYVVLIPETPAGPFAAAKIPEIVDLNVLKSFQNHGVGSKLMDAAERKAEEMSDSVSLAAGLHFGYGTAQRMYVKRGYIPDGSGVWYRGRQLEQYGSCVNDDDLVLYLRKYFK</sequence>
<gene>
    <name evidence="2" type="ORF">D3H55_13940</name>
</gene>
<dbReference type="InterPro" id="IPR016181">
    <property type="entry name" value="Acyl_CoA_acyltransferase"/>
</dbReference>
<evidence type="ECO:0000313" key="2">
    <source>
        <dbReference type="EMBL" id="RIW32064.1"/>
    </source>
</evidence>
<dbReference type="CDD" id="cd04301">
    <property type="entry name" value="NAT_SF"/>
    <property type="match status" value="1"/>
</dbReference>
<feature type="domain" description="N-acetyltransferase" evidence="1">
    <location>
        <begin position="9"/>
        <end position="174"/>
    </location>
</feature>
<dbReference type="AlphaFoldDB" id="A0A3A1QVN6"/>
<dbReference type="EMBL" id="QXIR01000019">
    <property type="protein sequence ID" value="RIW32064.1"/>
    <property type="molecule type" value="Genomic_DNA"/>
</dbReference>
<protein>
    <submittedName>
        <fullName evidence="2">GNAT family N-acetyltransferase</fullName>
    </submittedName>
</protein>
<organism evidence="2 3">
    <name type="scientific">Bacillus salacetis</name>
    <dbReference type="NCBI Taxonomy" id="2315464"/>
    <lineage>
        <taxon>Bacteria</taxon>
        <taxon>Bacillati</taxon>
        <taxon>Bacillota</taxon>
        <taxon>Bacilli</taxon>
        <taxon>Bacillales</taxon>
        <taxon>Bacillaceae</taxon>
        <taxon>Bacillus</taxon>
    </lineage>
</organism>
<dbReference type="Proteomes" id="UP000265801">
    <property type="component" value="Unassembled WGS sequence"/>
</dbReference>
<dbReference type="GO" id="GO:0016747">
    <property type="term" value="F:acyltransferase activity, transferring groups other than amino-acyl groups"/>
    <property type="evidence" value="ECO:0007669"/>
    <property type="project" value="InterPro"/>
</dbReference>
<reference evidence="2 3" key="1">
    <citation type="submission" date="2018-09" db="EMBL/GenBank/DDBJ databases">
        <title>Bacillus saliacetes sp. nov., isolated from Thai shrimp paste (Ka-pi).</title>
        <authorList>
            <person name="Daroonpunt R."/>
            <person name="Tanasupawat S."/>
            <person name="Yiamsombut S."/>
        </authorList>
    </citation>
    <scope>NUCLEOTIDE SEQUENCE [LARGE SCALE GENOMIC DNA]</scope>
    <source>
        <strain evidence="2 3">SKP7-4</strain>
    </source>
</reference>
<dbReference type="Pfam" id="PF00583">
    <property type="entry name" value="Acetyltransf_1"/>
    <property type="match status" value="1"/>
</dbReference>
<proteinExistence type="predicted"/>
<keyword evidence="2" id="KW-0808">Transferase</keyword>
<evidence type="ECO:0000259" key="1">
    <source>
        <dbReference type="PROSITE" id="PS51186"/>
    </source>
</evidence>
<dbReference type="OrthoDB" id="9803772at2"/>
<dbReference type="SUPFAM" id="SSF55729">
    <property type="entry name" value="Acyl-CoA N-acyltransferases (Nat)"/>
    <property type="match status" value="1"/>
</dbReference>